<feature type="transmembrane region" description="Helical" evidence="1">
    <location>
        <begin position="194"/>
        <end position="216"/>
    </location>
</feature>
<feature type="transmembrane region" description="Helical" evidence="1">
    <location>
        <begin position="270"/>
        <end position="289"/>
    </location>
</feature>
<name>A0AAV6U7W6_9ARAC</name>
<evidence type="ECO:0000256" key="1">
    <source>
        <dbReference type="SAM" id="Phobius"/>
    </source>
</evidence>
<evidence type="ECO:0000313" key="2">
    <source>
        <dbReference type="EMBL" id="KAG8180330.1"/>
    </source>
</evidence>
<feature type="transmembrane region" description="Helical" evidence="1">
    <location>
        <begin position="31"/>
        <end position="55"/>
    </location>
</feature>
<protein>
    <recommendedName>
        <fullName evidence="4">Gustatory receptor</fullName>
    </recommendedName>
</protein>
<sequence>MRQRMKKIVKFIRQLHYLRNSIRVDIKYKSFTWAIIPLFFSILGNTLLIISLLFAESNATDKFLERYTFGYAQDLAQTKYPNLAKFCIVVVSFFTSLWEFGTAVVSLVVCCMVQIFSSRVFCSLNHSFKNVLKSNRISKNHLSKITSEFQKASMLIKTTNDCLSSIAFELIAFYAFNVSYVISRAVGQHTSEPFTNVLSIGTITQFLVHFVLLVLTSSSVDAEMLKSQNMMLRANSEDTSQVLLSTSLLESCRKESVLKPLGVFKLEKKFILVFIGMIVTYEIMMLPYLSKSTTINHHITL</sequence>
<dbReference type="Proteomes" id="UP000827092">
    <property type="component" value="Unassembled WGS sequence"/>
</dbReference>
<keyword evidence="1" id="KW-0472">Membrane</keyword>
<gene>
    <name evidence="2" type="ORF">JTE90_016364</name>
</gene>
<accession>A0AAV6U7W6</accession>
<evidence type="ECO:0008006" key="4">
    <source>
        <dbReference type="Google" id="ProtNLM"/>
    </source>
</evidence>
<reference evidence="2 3" key="1">
    <citation type="journal article" date="2022" name="Nat. Ecol. Evol.">
        <title>A masculinizing supergene underlies an exaggerated male reproductive morph in a spider.</title>
        <authorList>
            <person name="Hendrickx F."/>
            <person name="De Corte Z."/>
            <person name="Sonet G."/>
            <person name="Van Belleghem S.M."/>
            <person name="Kostlbacher S."/>
            <person name="Vangestel C."/>
        </authorList>
    </citation>
    <scope>NUCLEOTIDE SEQUENCE [LARGE SCALE GENOMIC DNA]</scope>
    <source>
        <strain evidence="2">W744_W776</strain>
    </source>
</reference>
<organism evidence="2 3">
    <name type="scientific">Oedothorax gibbosus</name>
    <dbReference type="NCBI Taxonomy" id="931172"/>
    <lineage>
        <taxon>Eukaryota</taxon>
        <taxon>Metazoa</taxon>
        <taxon>Ecdysozoa</taxon>
        <taxon>Arthropoda</taxon>
        <taxon>Chelicerata</taxon>
        <taxon>Arachnida</taxon>
        <taxon>Araneae</taxon>
        <taxon>Araneomorphae</taxon>
        <taxon>Entelegynae</taxon>
        <taxon>Araneoidea</taxon>
        <taxon>Linyphiidae</taxon>
        <taxon>Erigoninae</taxon>
        <taxon>Oedothorax</taxon>
    </lineage>
</organism>
<feature type="transmembrane region" description="Helical" evidence="1">
    <location>
        <begin position="162"/>
        <end position="182"/>
    </location>
</feature>
<keyword evidence="1" id="KW-0812">Transmembrane</keyword>
<evidence type="ECO:0000313" key="3">
    <source>
        <dbReference type="Proteomes" id="UP000827092"/>
    </source>
</evidence>
<feature type="transmembrane region" description="Helical" evidence="1">
    <location>
        <begin position="83"/>
        <end position="116"/>
    </location>
</feature>
<dbReference type="AlphaFoldDB" id="A0AAV6U7W6"/>
<dbReference type="EMBL" id="JAFNEN010000567">
    <property type="protein sequence ID" value="KAG8180330.1"/>
    <property type="molecule type" value="Genomic_DNA"/>
</dbReference>
<keyword evidence="1" id="KW-1133">Transmembrane helix</keyword>
<proteinExistence type="predicted"/>
<comment type="caution">
    <text evidence="2">The sequence shown here is derived from an EMBL/GenBank/DDBJ whole genome shotgun (WGS) entry which is preliminary data.</text>
</comment>
<keyword evidence="3" id="KW-1185">Reference proteome</keyword>